<dbReference type="EMBL" id="BMAO01032549">
    <property type="protein sequence ID" value="GFQ83104.1"/>
    <property type="molecule type" value="Genomic_DNA"/>
</dbReference>
<organism evidence="1 2">
    <name type="scientific">Trichonephila clavata</name>
    <name type="common">Joro spider</name>
    <name type="synonym">Nephila clavata</name>
    <dbReference type="NCBI Taxonomy" id="2740835"/>
    <lineage>
        <taxon>Eukaryota</taxon>
        <taxon>Metazoa</taxon>
        <taxon>Ecdysozoa</taxon>
        <taxon>Arthropoda</taxon>
        <taxon>Chelicerata</taxon>
        <taxon>Arachnida</taxon>
        <taxon>Araneae</taxon>
        <taxon>Araneomorphae</taxon>
        <taxon>Entelegynae</taxon>
        <taxon>Araneoidea</taxon>
        <taxon>Nephilidae</taxon>
        <taxon>Trichonephila</taxon>
    </lineage>
</organism>
<evidence type="ECO:0000313" key="2">
    <source>
        <dbReference type="Proteomes" id="UP000887116"/>
    </source>
</evidence>
<dbReference type="Proteomes" id="UP000887116">
    <property type="component" value="Unassembled WGS sequence"/>
</dbReference>
<dbReference type="OrthoDB" id="536948at2759"/>
<reference evidence="1" key="1">
    <citation type="submission" date="2020-07" db="EMBL/GenBank/DDBJ databases">
        <title>Multicomponent nature underlies the extraordinary mechanical properties of spider dragline silk.</title>
        <authorList>
            <person name="Kono N."/>
            <person name="Nakamura H."/>
            <person name="Mori M."/>
            <person name="Yoshida Y."/>
            <person name="Ohtoshi R."/>
            <person name="Malay A.D."/>
            <person name="Moran D.A.P."/>
            <person name="Tomita M."/>
            <person name="Numata K."/>
            <person name="Arakawa K."/>
        </authorList>
    </citation>
    <scope>NUCLEOTIDE SEQUENCE</scope>
</reference>
<sequence>MRKYKARTTEFGGYISGNVILNSLDSPYEIRKDVIIESGSSLVIKPGVELRFAPGIGITVMKEAVLEARFLLKNLFCFFLGRTPTFCSNA</sequence>
<dbReference type="AlphaFoldDB" id="A0A8X6KS66"/>
<name>A0A8X6KS66_TRICU</name>
<keyword evidence="2" id="KW-1185">Reference proteome</keyword>
<proteinExistence type="predicted"/>
<comment type="caution">
    <text evidence="1">The sequence shown here is derived from an EMBL/GenBank/DDBJ whole genome shotgun (WGS) entry which is preliminary data.</text>
</comment>
<accession>A0A8X6KS66</accession>
<protein>
    <submittedName>
        <fullName evidence="1">Uncharacterized protein</fullName>
    </submittedName>
</protein>
<gene>
    <name evidence="1" type="primary">AVEN_76603_1</name>
    <name evidence="1" type="ORF">TNCT_606411</name>
</gene>
<evidence type="ECO:0000313" key="1">
    <source>
        <dbReference type="EMBL" id="GFQ83104.1"/>
    </source>
</evidence>